<proteinExistence type="predicted"/>
<dbReference type="Proteomes" id="UP000054937">
    <property type="component" value="Unassembled WGS sequence"/>
</dbReference>
<feature type="region of interest" description="Disordered" evidence="1">
    <location>
        <begin position="1"/>
        <end position="49"/>
    </location>
</feature>
<evidence type="ECO:0000313" key="3">
    <source>
        <dbReference type="Proteomes" id="UP000054937"/>
    </source>
</evidence>
<protein>
    <submittedName>
        <fullName evidence="2">Uncharacterized protein</fullName>
    </submittedName>
</protein>
<comment type="caution">
    <text evidence="2">The sequence shown here is derived from an EMBL/GenBank/DDBJ whole genome shotgun (WGS) entry which is preliminary data.</text>
</comment>
<dbReference type="EMBL" id="LDAU01000155">
    <property type="protein sequence ID" value="KRX02383.1"/>
    <property type="molecule type" value="Genomic_DNA"/>
</dbReference>
<accession>A0A0V0QJA7</accession>
<keyword evidence="3" id="KW-1185">Reference proteome</keyword>
<organism evidence="2 3">
    <name type="scientific">Pseudocohnilembus persalinus</name>
    <name type="common">Ciliate</name>
    <dbReference type="NCBI Taxonomy" id="266149"/>
    <lineage>
        <taxon>Eukaryota</taxon>
        <taxon>Sar</taxon>
        <taxon>Alveolata</taxon>
        <taxon>Ciliophora</taxon>
        <taxon>Intramacronucleata</taxon>
        <taxon>Oligohymenophorea</taxon>
        <taxon>Scuticociliatia</taxon>
        <taxon>Philasterida</taxon>
        <taxon>Pseudocohnilembidae</taxon>
        <taxon>Pseudocohnilembus</taxon>
    </lineage>
</organism>
<evidence type="ECO:0000313" key="2">
    <source>
        <dbReference type="EMBL" id="KRX02383.1"/>
    </source>
</evidence>
<dbReference type="AlphaFoldDB" id="A0A0V0QJA7"/>
<name>A0A0V0QJA7_PSEPJ</name>
<gene>
    <name evidence="2" type="ORF">PPERSA_10000</name>
</gene>
<evidence type="ECO:0000256" key="1">
    <source>
        <dbReference type="SAM" id="MobiDB-lite"/>
    </source>
</evidence>
<sequence>MQQLHLPLLSPQNKQISSNFSSQDTRNSILNSLTERKSPKNIFNENKTGQLERKSKYFTNLIVKQSEDQQSETKNIISRQEKIENELKMKNQILACDLRR</sequence>
<dbReference type="InParanoid" id="A0A0V0QJA7"/>
<feature type="compositionally biased region" description="Polar residues" evidence="1">
    <location>
        <begin position="10"/>
        <end position="33"/>
    </location>
</feature>
<reference evidence="2 3" key="1">
    <citation type="journal article" date="2015" name="Sci. Rep.">
        <title>Genome of the facultative scuticociliatosis pathogen Pseudocohnilembus persalinus provides insight into its virulence through horizontal gene transfer.</title>
        <authorList>
            <person name="Xiong J."/>
            <person name="Wang G."/>
            <person name="Cheng J."/>
            <person name="Tian M."/>
            <person name="Pan X."/>
            <person name="Warren A."/>
            <person name="Jiang C."/>
            <person name="Yuan D."/>
            <person name="Miao W."/>
        </authorList>
    </citation>
    <scope>NUCLEOTIDE SEQUENCE [LARGE SCALE GENOMIC DNA]</scope>
    <source>
        <strain evidence="2">36N120E</strain>
    </source>
</reference>